<dbReference type="InterPro" id="IPR001296">
    <property type="entry name" value="Glyco_trans_1"/>
</dbReference>
<dbReference type="EC" id="2.4.1.-" evidence="1"/>
<dbReference type="InterPro" id="IPR028098">
    <property type="entry name" value="Glyco_trans_4-like_N"/>
</dbReference>
<dbReference type="Gene3D" id="3.40.50.2000">
    <property type="entry name" value="Glycogen Phosphorylase B"/>
    <property type="match status" value="2"/>
</dbReference>
<dbReference type="InterPro" id="IPR050194">
    <property type="entry name" value="Glycosyltransferase_grp1"/>
</dbReference>
<sequence>MIPAQVGTHDSAHRSRPVRVLHFSDTYLPRRDGIVTSVRTLMSSLAAAGHPSMLVVPRHPKQENEPGVLQLGSMPCGVAGLRLTWPRSRHVAQLAEWKPDLVHVHTPGPMGLLGLFVARSLNLPIVHTYHTDLHAYADAYRIPAVGLRTMMRLYARRLGTPTPEIEEDAERRGALIDGINQLLLSDADAIIAPTAAILDRAKLTTHSDRLFVAPAGINLPRTAPKAAEELRAAWDIPADAPVALFVGRINREKGIGLLAPAFAEVVEKLPSARLVLIGAVYERRWLTKLLAEHGITDNTVILGQQPPDVVAAGYAAAQVFAFPSMTDTQGLVLQEAALAGRPSVLCDPALHASGPLGDDAVLAENTPEGFGAALLRLLADPAAAERLGEAARSRVQSLTPDRYAEAMRQIYEHALR</sequence>
<reference evidence="1 2" key="1">
    <citation type="submission" date="2017-07" db="EMBL/GenBank/DDBJ databases">
        <title>Complete genome sequence of Actinoalloteichus hoggarensis DSM 45943, type strain of Actinoalloteichus hoggarensis.</title>
        <authorList>
            <person name="Ruckert C."/>
            <person name="Nouioui I."/>
            <person name="Willmese J."/>
            <person name="van Wezel G."/>
            <person name="Klenk H.-P."/>
            <person name="Kalinowski J."/>
            <person name="Zotchev S.B."/>
        </authorList>
    </citation>
    <scope>NUCLEOTIDE SEQUENCE [LARGE SCALE GENOMIC DNA]</scope>
    <source>
        <strain evidence="1 2">DSM 45943</strain>
    </source>
</reference>
<dbReference type="Proteomes" id="UP000204221">
    <property type="component" value="Chromosome"/>
</dbReference>
<dbReference type="SUPFAM" id="SSF53756">
    <property type="entry name" value="UDP-Glycosyltransferase/glycogen phosphorylase"/>
    <property type="match status" value="1"/>
</dbReference>
<keyword evidence="1" id="KW-0328">Glycosyltransferase</keyword>
<dbReference type="GO" id="GO:1901137">
    <property type="term" value="P:carbohydrate derivative biosynthetic process"/>
    <property type="evidence" value="ECO:0007669"/>
    <property type="project" value="UniProtKB-ARBA"/>
</dbReference>
<dbReference type="EMBL" id="CP022521">
    <property type="protein sequence ID" value="ASO21360.1"/>
    <property type="molecule type" value="Genomic_DNA"/>
</dbReference>
<dbReference type="GO" id="GO:0016757">
    <property type="term" value="F:glycosyltransferase activity"/>
    <property type="evidence" value="ECO:0007669"/>
    <property type="project" value="UniProtKB-KW"/>
</dbReference>
<dbReference type="Pfam" id="PF13439">
    <property type="entry name" value="Glyco_transf_4"/>
    <property type="match status" value="1"/>
</dbReference>
<dbReference type="PANTHER" id="PTHR45947:SF3">
    <property type="entry name" value="SULFOQUINOVOSYL TRANSFERASE SQD2"/>
    <property type="match status" value="1"/>
</dbReference>
<keyword evidence="2" id="KW-1185">Reference proteome</keyword>
<dbReference type="OrthoDB" id="9802525at2"/>
<accession>A0A221W616</accession>
<keyword evidence="1" id="KW-0808">Transferase</keyword>
<dbReference type="Pfam" id="PF00534">
    <property type="entry name" value="Glycos_transf_1"/>
    <property type="match status" value="1"/>
</dbReference>
<organism evidence="1 2">
    <name type="scientific">Actinoalloteichus hoggarensis</name>
    <dbReference type="NCBI Taxonomy" id="1470176"/>
    <lineage>
        <taxon>Bacteria</taxon>
        <taxon>Bacillati</taxon>
        <taxon>Actinomycetota</taxon>
        <taxon>Actinomycetes</taxon>
        <taxon>Pseudonocardiales</taxon>
        <taxon>Pseudonocardiaceae</taxon>
        <taxon>Actinoalloteichus</taxon>
    </lineage>
</organism>
<dbReference type="KEGG" id="ahg:AHOG_18675"/>
<dbReference type="RefSeq" id="WP_093942528.1">
    <property type="nucleotide sequence ID" value="NZ_CP022521.1"/>
</dbReference>
<name>A0A221W616_9PSEU</name>
<protein>
    <submittedName>
        <fullName evidence="1">Alpha-monoglucosyldiacylglycerol synthase</fullName>
        <ecNumber evidence="1">2.4.1.-</ecNumber>
    </submittedName>
</protein>
<gene>
    <name evidence="1" type="primary">mgs</name>
    <name evidence="1" type="ORF">AHOG_18675</name>
</gene>
<evidence type="ECO:0000313" key="2">
    <source>
        <dbReference type="Proteomes" id="UP000204221"/>
    </source>
</evidence>
<proteinExistence type="predicted"/>
<dbReference type="PANTHER" id="PTHR45947">
    <property type="entry name" value="SULFOQUINOVOSYL TRANSFERASE SQD2"/>
    <property type="match status" value="1"/>
</dbReference>
<evidence type="ECO:0000313" key="1">
    <source>
        <dbReference type="EMBL" id="ASO21360.1"/>
    </source>
</evidence>
<dbReference type="AlphaFoldDB" id="A0A221W616"/>